<keyword evidence="12" id="KW-1185">Reference proteome</keyword>
<evidence type="ECO:0000256" key="4">
    <source>
        <dbReference type="ARBA" id="ARBA00022729"/>
    </source>
</evidence>
<evidence type="ECO:0000313" key="11">
    <source>
        <dbReference type="EMBL" id="RAR11769.1"/>
    </source>
</evidence>
<name>A0A364N4M2_STELY</name>
<dbReference type="EMBL" id="QGDH01000054">
    <property type="protein sequence ID" value="RAR11769.1"/>
    <property type="molecule type" value="Genomic_DNA"/>
</dbReference>
<evidence type="ECO:0000256" key="7">
    <source>
        <dbReference type="ARBA" id="ARBA00023049"/>
    </source>
</evidence>
<keyword evidence="7 11" id="KW-0482">Metalloprotease</keyword>
<keyword evidence="8" id="KW-1015">Disulfide bond</keyword>
<organism evidence="11 12">
    <name type="scientific">Stemphylium lycopersici</name>
    <name type="common">Tomato gray leaf spot disease fungus</name>
    <name type="synonym">Thyrospora lycopersici</name>
    <dbReference type="NCBI Taxonomy" id="183478"/>
    <lineage>
        <taxon>Eukaryota</taxon>
        <taxon>Fungi</taxon>
        <taxon>Dikarya</taxon>
        <taxon>Ascomycota</taxon>
        <taxon>Pezizomycotina</taxon>
        <taxon>Dothideomycetes</taxon>
        <taxon>Pleosporomycetidae</taxon>
        <taxon>Pleosporales</taxon>
        <taxon>Pleosporineae</taxon>
        <taxon>Pleosporaceae</taxon>
        <taxon>Stemphylium</taxon>
    </lineage>
</organism>
<dbReference type="CDD" id="cd04275">
    <property type="entry name" value="ZnMc_pappalysin_like"/>
    <property type="match status" value="1"/>
</dbReference>
<feature type="domain" description="Peptidase M43 pregnancy-associated plasma-A" evidence="10">
    <location>
        <begin position="142"/>
        <end position="272"/>
    </location>
</feature>
<dbReference type="GO" id="GO:0006508">
    <property type="term" value="P:proteolysis"/>
    <property type="evidence" value="ECO:0007669"/>
    <property type="project" value="UniProtKB-KW"/>
</dbReference>
<comment type="caution">
    <text evidence="11">The sequence shown here is derived from an EMBL/GenBank/DDBJ whole genome shotgun (WGS) entry which is preliminary data.</text>
</comment>
<evidence type="ECO:0000256" key="3">
    <source>
        <dbReference type="ARBA" id="ARBA00022723"/>
    </source>
</evidence>
<dbReference type="STRING" id="183478.A0A364N4M2"/>
<evidence type="ECO:0000256" key="2">
    <source>
        <dbReference type="ARBA" id="ARBA00022670"/>
    </source>
</evidence>
<evidence type="ECO:0000256" key="1">
    <source>
        <dbReference type="ARBA" id="ARBA00008721"/>
    </source>
</evidence>
<evidence type="ECO:0000256" key="9">
    <source>
        <dbReference type="SAM" id="SignalP"/>
    </source>
</evidence>
<keyword evidence="5" id="KW-0378">Hydrolase</keyword>
<evidence type="ECO:0000256" key="5">
    <source>
        <dbReference type="ARBA" id="ARBA00022801"/>
    </source>
</evidence>
<dbReference type="AlphaFoldDB" id="A0A364N4M2"/>
<comment type="similarity">
    <text evidence="1">Belongs to the peptidase M43B family.</text>
</comment>
<dbReference type="GO" id="GO:0008237">
    <property type="term" value="F:metallopeptidase activity"/>
    <property type="evidence" value="ECO:0007669"/>
    <property type="project" value="UniProtKB-KW"/>
</dbReference>
<dbReference type="PANTHER" id="PTHR47466">
    <property type="match status" value="1"/>
</dbReference>
<proteinExistence type="inferred from homology"/>
<evidence type="ECO:0000259" key="10">
    <source>
        <dbReference type="Pfam" id="PF05572"/>
    </source>
</evidence>
<dbReference type="Proteomes" id="UP000249619">
    <property type="component" value="Unassembled WGS sequence"/>
</dbReference>
<feature type="signal peptide" evidence="9">
    <location>
        <begin position="1"/>
        <end position="19"/>
    </location>
</feature>
<dbReference type="GO" id="GO:0046872">
    <property type="term" value="F:metal ion binding"/>
    <property type="evidence" value="ECO:0007669"/>
    <property type="project" value="UniProtKB-KW"/>
</dbReference>
<dbReference type="InterPro" id="IPR008754">
    <property type="entry name" value="Peptidase_M43"/>
</dbReference>
<gene>
    <name evidence="11" type="ORF">DDE83_004366</name>
</gene>
<protein>
    <submittedName>
        <fullName evidence="11">Metalloprotease</fullName>
    </submittedName>
</protein>
<feature type="chain" id="PRO_5016751503" evidence="9">
    <location>
        <begin position="20"/>
        <end position="300"/>
    </location>
</feature>
<evidence type="ECO:0000313" key="12">
    <source>
        <dbReference type="Proteomes" id="UP000249619"/>
    </source>
</evidence>
<sequence length="300" mass="33196">MVAVSVLAGFLATTGGVLASVDGTQDAFVSPNAERRNLHRKSHSTRADNSTVLLPIDERDTLGMFLYCGFRRVFADFLWSDEALSAQIEVLNNAFEPVGFQFNLVNTTRTINEFWYNNLLEATPSERDVSAALRQGNLSTLNIYSMGVVNTTETAWATLPAAKAPYDGVFQNNTAFLGGSRPLNEGITLVHEVGHWFGLYHVFNFGCAASYDYVADTPHQQEPDAIGGCEIGRDSCPDQPGLDSIHNYMSYSDDYCRYEFTPGQIQRMREQVAKFRGIVYPGIDVDNIPEDSIEIPPPEA</sequence>
<dbReference type="Pfam" id="PF05572">
    <property type="entry name" value="Peptidase_M43"/>
    <property type="match status" value="1"/>
</dbReference>
<keyword evidence="6" id="KW-0862">Zinc</keyword>
<dbReference type="Gene3D" id="3.40.390.10">
    <property type="entry name" value="Collagenase (Catalytic Domain)"/>
    <property type="match status" value="1"/>
</dbReference>
<keyword evidence="4 9" id="KW-0732">Signal</keyword>
<keyword evidence="3" id="KW-0479">Metal-binding</keyword>
<keyword evidence="2 11" id="KW-0645">Protease</keyword>
<evidence type="ECO:0000256" key="8">
    <source>
        <dbReference type="ARBA" id="ARBA00023157"/>
    </source>
</evidence>
<reference evidence="12" key="1">
    <citation type="submission" date="2018-05" db="EMBL/GenBank/DDBJ databases">
        <title>Draft genome sequence of Stemphylium lycopersici strain CIDEFI 213.</title>
        <authorList>
            <person name="Medina R."/>
            <person name="Franco M.E.E."/>
            <person name="Lucentini C.G."/>
            <person name="Saparrat M.C.N."/>
            <person name="Balatti P.A."/>
        </authorList>
    </citation>
    <scope>NUCLEOTIDE SEQUENCE [LARGE SCALE GENOMIC DNA]</scope>
    <source>
        <strain evidence="12">CIDEFI 213</strain>
    </source>
</reference>
<accession>A0A364N4M2</accession>
<dbReference type="SUPFAM" id="SSF55486">
    <property type="entry name" value="Metalloproteases ('zincins'), catalytic domain"/>
    <property type="match status" value="1"/>
</dbReference>
<dbReference type="InterPro" id="IPR024079">
    <property type="entry name" value="MetalloPept_cat_dom_sf"/>
</dbReference>
<evidence type="ECO:0000256" key="6">
    <source>
        <dbReference type="ARBA" id="ARBA00022833"/>
    </source>
</evidence>
<dbReference type="PANTHER" id="PTHR47466:SF1">
    <property type="entry name" value="METALLOPROTEASE MEP1 (AFU_ORTHOLOGUE AFUA_1G07730)-RELATED"/>
    <property type="match status" value="1"/>
</dbReference>